<organism evidence="1 2">
    <name type="scientific">Favolaschia claudopus</name>
    <dbReference type="NCBI Taxonomy" id="2862362"/>
    <lineage>
        <taxon>Eukaryota</taxon>
        <taxon>Fungi</taxon>
        <taxon>Dikarya</taxon>
        <taxon>Basidiomycota</taxon>
        <taxon>Agaricomycotina</taxon>
        <taxon>Agaricomycetes</taxon>
        <taxon>Agaricomycetidae</taxon>
        <taxon>Agaricales</taxon>
        <taxon>Marasmiineae</taxon>
        <taxon>Mycenaceae</taxon>
        <taxon>Favolaschia</taxon>
    </lineage>
</organism>
<accession>A0AAW0C8L9</accession>
<evidence type="ECO:0000313" key="2">
    <source>
        <dbReference type="Proteomes" id="UP001362999"/>
    </source>
</evidence>
<gene>
    <name evidence="1" type="ORF">R3P38DRAFT_3184681</name>
</gene>
<comment type="caution">
    <text evidence="1">The sequence shown here is derived from an EMBL/GenBank/DDBJ whole genome shotgun (WGS) entry which is preliminary data.</text>
</comment>
<sequence>MESLGWQMGLHSAPVLHEFNGRSDVPSELIRQRTAESSVSDQLNMQREHLRTHMDVLHSDRQYYQQVNDVIYGYDGSFTYDVVLPHSDSRYLKCLWRRRFRLRSERSKSDLGRSHKLYIVSIISLGSPDTLNIRTHATVHVCGVPSNIDKPNSTFDIKAEPYLSADNTFSVHCVFPRGGRSTNPFQGRGKSVSVEGLLAGV</sequence>
<dbReference type="EMBL" id="JAWWNJ010000020">
    <property type="protein sequence ID" value="KAK7035126.1"/>
    <property type="molecule type" value="Genomic_DNA"/>
</dbReference>
<protein>
    <submittedName>
        <fullName evidence="1">Uncharacterized protein</fullName>
    </submittedName>
</protein>
<evidence type="ECO:0000313" key="1">
    <source>
        <dbReference type="EMBL" id="KAK7035126.1"/>
    </source>
</evidence>
<dbReference type="Proteomes" id="UP001362999">
    <property type="component" value="Unassembled WGS sequence"/>
</dbReference>
<dbReference type="AlphaFoldDB" id="A0AAW0C8L9"/>
<name>A0AAW0C8L9_9AGAR</name>
<proteinExistence type="predicted"/>
<keyword evidence="2" id="KW-1185">Reference proteome</keyword>
<reference evidence="1 2" key="1">
    <citation type="journal article" date="2024" name="J Genomics">
        <title>Draft genome sequencing and assembly of Favolaschia claudopus CIRM-BRFM 2984 isolated from oak limbs.</title>
        <authorList>
            <person name="Navarro D."/>
            <person name="Drula E."/>
            <person name="Chaduli D."/>
            <person name="Cazenave R."/>
            <person name="Ahrendt S."/>
            <person name="Wang J."/>
            <person name="Lipzen A."/>
            <person name="Daum C."/>
            <person name="Barry K."/>
            <person name="Grigoriev I.V."/>
            <person name="Favel A."/>
            <person name="Rosso M.N."/>
            <person name="Martin F."/>
        </authorList>
    </citation>
    <scope>NUCLEOTIDE SEQUENCE [LARGE SCALE GENOMIC DNA]</scope>
    <source>
        <strain evidence="1 2">CIRM-BRFM 2984</strain>
    </source>
</reference>